<name>A0A0U1KWY0_9FIRM</name>
<dbReference type="Gene3D" id="3.40.50.2300">
    <property type="match status" value="1"/>
</dbReference>
<keyword evidence="4" id="KW-1185">Reference proteome</keyword>
<sequence>MPERNGWTVCQEICKSGTIPVIMLTAKSEEADQLYAFEMGGRRVCYQAL</sequence>
<evidence type="ECO:0000313" key="3">
    <source>
        <dbReference type="EMBL" id="CQR71970.1"/>
    </source>
</evidence>
<dbReference type="InterPro" id="IPR011006">
    <property type="entry name" value="CheY-like_superfamily"/>
</dbReference>
<dbReference type="AlphaFoldDB" id="A0A0U1KWY0"/>
<gene>
    <name evidence="3" type="ORF">SpAn4DRAFT_5211</name>
</gene>
<comment type="caution">
    <text evidence="1">Lacks conserved residue(s) required for the propagation of feature annotation.</text>
</comment>
<dbReference type="SUPFAM" id="SSF52172">
    <property type="entry name" value="CheY-like"/>
    <property type="match status" value="1"/>
</dbReference>
<dbReference type="PROSITE" id="PS50110">
    <property type="entry name" value="RESPONSE_REGULATORY"/>
    <property type="match status" value="1"/>
</dbReference>
<proteinExistence type="predicted"/>
<dbReference type="Proteomes" id="UP000049855">
    <property type="component" value="Unassembled WGS sequence"/>
</dbReference>
<dbReference type="GO" id="GO:0000160">
    <property type="term" value="P:phosphorelay signal transduction system"/>
    <property type="evidence" value="ECO:0007669"/>
    <property type="project" value="InterPro"/>
</dbReference>
<dbReference type="InterPro" id="IPR001789">
    <property type="entry name" value="Sig_transdc_resp-reg_receiver"/>
</dbReference>
<feature type="domain" description="Response regulatory" evidence="2">
    <location>
        <begin position="1"/>
        <end position="49"/>
    </location>
</feature>
<reference evidence="4" key="1">
    <citation type="submission" date="2015-03" db="EMBL/GenBank/DDBJ databases">
        <authorList>
            <person name="Nijsse Bart"/>
        </authorList>
    </citation>
    <scope>NUCLEOTIDE SEQUENCE [LARGE SCALE GENOMIC DNA]</scope>
</reference>
<protein>
    <recommendedName>
        <fullName evidence="2">Response regulatory domain-containing protein</fullName>
    </recommendedName>
</protein>
<organism evidence="3 4">
    <name type="scientific">Sporomusa ovata</name>
    <dbReference type="NCBI Taxonomy" id="2378"/>
    <lineage>
        <taxon>Bacteria</taxon>
        <taxon>Bacillati</taxon>
        <taxon>Bacillota</taxon>
        <taxon>Negativicutes</taxon>
        <taxon>Selenomonadales</taxon>
        <taxon>Sporomusaceae</taxon>
        <taxon>Sporomusa</taxon>
    </lineage>
</organism>
<dbReference type="EMBL" id="CTRP01000007">
    <property type="protein sequence ID" value="CQR71970.1"/>
    <property type="molecule type" value="Genomic_DNA"/>
</dbReference>
<evidence type="ECO:0000313" key="4">
    <source>
        <dbReference type="Proteomes" id="UP000049855"/>
    </source>
</evidence>
<accession>A0A0U1KWY0</accession>
<evidence type="ECO:0000256" key="1">
    <source>
        <dbReference type="PROSITE-ProRule" id="PRU00169"/>
    </source>
</evidence>
<evidence type="ECO:0000259" key="2">
    <source>
        <dbReference type="PROSITE" id="PS50110"/>
    </source>
</evidence>